<evidence type="ECO:0000256" key="11">
    <source>
        <dbReference type="ARBA" id="ARBA00022984"/>
    </source>
</evidence>
<dbReference type="NCBIfam" id="TIGR02074">
    <property type="entry name" value="PBP_1a_fam"/>
    <property type="match status" value="1"/>
</dbReference>
<comment type="subcellular location">
    <subcellularLocation>
        <location evidence="1">Cell membrane</location>
    </subcellularLocation>
</comment>
<evidence type="ECO:0000259" key="18">
    <source>
        <dbReference type="Pfam" id="PF00905"/>
    </source>
</evidence>
<comment type="catalytic activity">
    <reaction evidence="16">
        <text>[GlcNAc-(1-&gt;4)-Mur2Ac(oyl-L-Ala-gamma-D-Glu-L-Lys-D-Ala-D-Ala)](n)-di-trans,octa-cis-undecaprenyl diphosphate + beta-D-GlcNAc-(1-&gt;4)-Mur2Ac(oyl-L-Ala-gamma-D-Glu-L-Lys-D-Ala-D-Ala)-di-trans,octa-cis-undecaprenyl diphosphate = [GlcNAc-(1-&gt;4)-Mur2Ac(oyl-L-Ala-gamma-D-Glu-L-Lys-D-Ala-D-Ala)](n+1)-di-trans,octa-cis-undecaprenyl diphosphate + di-trans,octa-cis-undecaprenyl diphosphate + H(+)</text>
        <dbReference type="Rhea" id="RHEA:23708"/>
        <dbReference type="Rhea" id="RHEA-COMP:9602"/>
        <dbReference type="Rhea" id="RHEA-COMP:9603"/>
        <dbReference type="ChEBI" id="CHEBI:15378"/>
        <dbReference type="ChEBI" id="CHEBI:58405"/>
        <dbReference type="ChEBI" id="CHEBI:60033"/>
        <dbReference type="ChEBI" id="CHEBI:78435"/>
        <dbReference type="EC" id="2.4.99.28"/>
    </reaction>
</comment>
<keyword evidence="17" id="KW-0812">Transmembrane</keyword>
<evidence type="ECO:0000313" key="21">
    <source>
        <dbReference type="Proteomes" id="UP000637695"/>
    </source>
</evidence>
<evidence type="ECO:0000256" key="12">
    <source>
        <dbReference type="ARBA" id="ARBA00023136"/>
    </source>
</evidence>
<keyword evidence="14" id="KW-0961">Cell wall biogenesis/degradation</keyword>
<keyword evidence="13" id="KW-0511">Multifunctional enzyme</keyword>
<name>A0A917NI82_9BACL</name>
<dbReference type="FunFam" id="1.10.3810.10:FF:000001">
    <property type="entry name" value="Penicillin-binding protein 1A"/>
    <property type="match status" value="1"/>
</dbReference>
<keyword evidence="7" id="KW-0328">Glycosyltransferase</keyword>
<dbReference type="GO" id="GO:0071555">
    <property type="term" value="P:cell wall organization"/>
    <property type="evidence" value="ECO:0007669"/>
    <property type="project" value="UniProtKB-KW"/>
</dbReference>
<dbReference type="InterPro" id="IPR023346">
    <property type="entry name" value="Lysozyme-like_dom_sf"/>
</dbReference>
<evidence type="ECO:0000256" key="5">
    <source>
        <dbReference type="ARBA" id="ARBA00022645"/>
    </source>
</evidence>
<sequence length="682" mass="75229">MRSPQPSFSNPVPAPAGWRRWWRQLPLWLKAAVLPLLGGFCSMTLLLVALRLLPLPDESLLDPTEMDAADGTTLAVWTPKGIRAERVPLEVIPRWLQEATIAVEDAQFYHHHAFNPLAMLRALWVDVSRGRVVQGGSTITQQLAKNLYLSQDRTLWRKVKEALYAMQLELHESKRTILEQYLNTVYYGHGAYGVQAASLLYFNKPVQALSLPECALLAGLPKGPAFYSPLTHFAQAKARQRVVLQRMVAAGYLTQAEADAAYHAPLHLATVHPPVVQAPYFTTTVVREVEQRLHLSPDALYQGGIHITTTLDPLLQQAAERAVATTLPKDRPLQAALVALDPQTGAIRAMVGGRDFATSPYNRAFAERQPGSAFKALLYTSALEHGWTPARQVMSAKTTFLYDEDRLYTVHDFGEMYARRPITLREAIARSDNVYAVTANLETGVEQVIDTARRMGITSPLDPVPSLALGVCPASPVEMARAYAVLANGGKRITPYTVEEVRAPQYGVYQASPQAVPAISPQIAFQMTDLLTSVLDSGGTGASVRRYLHGLAAAKTGTTYTDNWMVGYTPSLVCAVWVGYDDDRPLTPQDAHLAAPIWAKFMGTAQQHLPYTWYRPPAGLVARTIDPVTAKLATDACRDTETDYFLVGTEPRATCPLHPAQRAPLAPGPWWRAWLGRWFGRA</sequence>
<evidence type="ECO:0000256" key="7">
    <source>
        <dbReference type="ARBA" id="ARBA00022676"/>
    </source>
</evidence>
<dbReference type="SUPFAM" id="SSF56601">
    <property type="entry name" value="beta-lactamase/transpeptidase-like"/>
    <property type="match status" value="1"/>
</dbReference>
<reference evidence="20" key="1">
    <citation type="journal article" date="2014" name="Int. J. Syst. Evol. Microbiol.">
        <title>Complete genome sequence of Corynebacterium casei LMG S-19264T (=DSM 44701T), isolated from a smear-ripened cheese.</title>
        <authorList>
            <consortium name="US DOE Joint Genome Institute (JGI-PGF)"/>
            <person name="Walter F."/>
            <person name="Albersmeier A."/>
            <person name="Kalinowski J."/>
            <person name="Ruckert C."/>
        </authorList>
    </citation>
    <scope>NUCLEOTIDE SEQUENCE</scope>
    <source>
        <strain evidence="20">JCM 18487</strain>
    </source>
</reference>
<dbReference type="GO" id="GO:0030288">
    <property type="term" value="C:outer membrane-bounded periplasmic space"/>
    <property type="evidence" value="ECO:0007669"/>
    <property type="project" value="TreeGrafter"/>
</dbReference>
<dbReference type="Pfam" id="PF00912">
    <property type="entry name" value="Transgly"/>
    <property type="match status" value="1"/>
</dbReference>
<evidence type="ECO:0000256" key="14">
    <source>
        <dbReference type="ARBA" id="ARBA00023316"/>
    </source>
</evidence>
<evidence type="ECO:0000256" key="13">
    <source>
        <dbReference type="ARBA" id="ARBA00023268"/>
    </source>
</evidence>
<reference evidence="20" key="2">
    <citation type="submission" date="2020-09" db="EMBL/GenBank/DDBJ databases">
        <authorList>
            <person name="Sun Q."/>
            <person name="Ohkuma M."/>
        </authorList>
    </citation>
    <scope>NUCLEOTIDE SEQUENCE</scope>
    <source>
        <strain evidence="20">JCM 18487</strain>
    </source>
</reference>
<comment type="catalytic activity">
    <reaction evidence="15">
        <text>Preferential cleavage: (Ac)2-L-Lys-D-Ala-|-D-Ala. Also transpeptidation of peptidyl-alanyl moieties that are N-acyl substituents of D-alanine.</text>
        <dbReference type="EC" id="3.4.16.4"/>
    </reaction>
</comment>
<dbReference type="GO" id="GO:0006508">
    <property type="term" value="P:proteolysis"/>
    <property type="evidence" value="ECO:0007669"/>
    <property type="project" value="UniProtKB-KW"/>
</dbReference>
<comment type="similarity">
    <text evidence="2">In the C-terminal section; belongs to the transpeptidase family.</text>
</comment>
<keyword evidence="17" id="KW-1133">Transmembrane helix</keyword>
<organism evidence="20 21">
    <name type="scientific">Alicyclobacillus cellulosilyticus</name>
    <dbReference type="NCBI Taxonomy" id="1003997"/>
    <lineage>
        <taxon>Bacteria</taxon>
        <taxon>Bacillati</taxon>
        <taxon>Bacillota</taxon>
        <taxon>Bacilli</taxon>
        <taxon>Bacillales</taxon>
        <taxon>Alicyclobacillaceae</taxon>
        <taxon>Alicyclobacillus</taxon>
    </lineage>
</organism>
<dbReference type="GO" id="GO:0009252">
    <property type="term" value="P:peptidoglycan biosynthetic process"/>
    <property type="evidence" value="ECO:0007669"/>
    <property type="project" value="UniProtKB-KW"/>
</dbReference>
<keyword evidence="6" id="KW-0645">Protease</keyword>
<keyword evidence="4" id="KW-1003">Cell membrane</keyword>
<dbReference type="GO" id="GO:0008360">
    <property type="term" value="P:regulation of cell shape"/>
    <property type="evidence" value="ECO:0007669"/>
    <property type="project" value="UniProtKB-KW"/>
</dbReference>
<evidence type="ECO:0000256" key="10">
    <source>
        <dbReference type="ARBA" id="ARBA00022960"/>
    </source>
</evidence>
<comment type="similarity">
    <text evidence="3">In the N-terminal section; belongs to the glycosyltransferase 51 family.</text>
</comment>
<dbReference type="Pfam" id="PF00905">
    <property type="entry name" value="Transpeptidase"/>
    <property type="match status" value="1"/>
</dbReference>
<evidence type="ECO:0000256" key="4">
    <source>
        <dbReference type="ARBA" id="ARBA00022475"/>
    </source>
</evidence>
<dbReference type="GO" id="GO:0008955">
    <property type="term" value="F:peptidoglycan glycosyltransferase activity"/>
    <property type="evidence" value="ECO:0007669"/>
    <property type="project" value="UniProtKB-EC"/>
</dbReference>
<keyword evidence="12 17" id="KW-0472">Membrane</keyword>
<dbReference type="InterPro" id="IPR001460">
    <property type="entry name" value="PCN-bd_Tpept"/>
</dbReference>
<dbReference type="SUPFAM" id="SSF53955">
    <property type="entry name" value="Lysozyme-like"/>
    <property type="match status" value="1"/>
</dbReference>
<protein>
    <submittedName>
        <fullName evidence="20">Penicillin-binding protein 2D</fullName>
    </submittedName>
</protein>
<feature type="domain" description="Glycosyl transferase family 51" evidence="19">
    <location>
        <begin position="80"/>
        <end position="247"/>
    </location>
</feature>
<evidence type="ECO:0000256" key="1">
    <source>
        <dbReference type="ARBA" id="ARBA00004236"/>
    </source>
</evidence>
<dbReference type="PANTHER" id="PTHR32282:SF11">
    <property type="entry name" value="PENICILLIN-BINDING PROTEIN 1B"/>
    <property type="match status" value="1"/>
</dbReference>
<dbReference type="InterPro" id="IPR001264">
    <property type="entry name" value="Glyco_trans_51"/>
</dbReference>
<dbReference type="EMBL" id="BMOY01000011">
    <property type="protein sequence ID" value="GGJ02729.1"/>
    <property type="molecule type" value="Genomic_DNA"/>
</dbReference>
<gene>
    <name evidence="20" type="primary">pbpG</name>
    <name evidence="20" type="ORF">GCM10010885_10090</name>
</gene>
<dbReference type="GO" id="GO:0009002">
    <property type="term" value="F:serine-type D-Ala-D-Ala carboxypeptidase activity"/>
    <property type="evidence" value="ECO:0007669"/>
    <property type="project" value="UniProtKB-EC"/>
</dbReference>
<dbReference type="PANTHER" id="PTHR32282">
    <property type="entry name" value="BINDING PROTEIN TRANSPEPTIDASE, PUTATIVE-RELATED"/>
    <property type="match status" value="1"/>
</dbReference>
<dbReference type="InterPro" id="IPR050396">
    <property type="entry name" value="Glycosyltr_51/Transpeptidase"/>
</dbReference>
<evidence type="ECO:0000256" key="16">
    <source>
        <dbReference type="ARBA" id="ARBA00049902"/>
    </source>
</evidence>
<evidence type="ECO:0000313" key="20">
    <source>
        <dbReference type="EMBL" id="GGJ02729.1"/>
    </source>
</evidence>
<evidence type="ECO:0000256" key="9">
    <source>
        <dbReference type="ARBA" id="ARBA00022801"/>
    </source>
</evidence>
<keyword evidence="21" id="KW-1185">Reference proteome</keyword>
<dbReference type="AlphaFoldDB" id="A0A917NI82"/>
<evidence type="ECO:0000256" key="6">
    <source>
        <dbReference type="ARBA" id="ARBA00022670"/>
    </source>
</evidence>
<keyword evidence="8" id="KW-0808">Transferase</keyword>
<dbReference type="GO" id="GO:0005886">
    <property type="term" value="C:plasma membrane"/>
    <property type="evidence" value="ECO:0007669"/>
    <property type="project" value="UniProtKB-SubCell"/>
</dbReference>
<feature type="transmembrane region" description="Helical" evidence="17">
    <location>
        <begin position="27"/>
        <end position="53"/>
    </location>
</feature>
<evidence type="ECO:0000256" key="15">
    <source>
        <dbReference type="ARBA" id="ARBA00034000"/>
    </source>
</evidence>
<evidence type="ECO:0000256" key="2">
    <source>
        <dbReference type="ARBA" id="ARBA00007090"/>
    </source>
</evidence>
<feature type="domain" description="Penicillin-binding protein transpeptidase" evidence="18">
    <location>
        <begin position="336"/>
        <end position="602"/>
    </location>
</feature>
<keyword evidence="9" id="KW-0378">Hydrolase</keyword>
<keyword evidence="10" id="KW-0133">Cell shape</keyword>
<dbReference type="Gene3D" id="1.10.3810.10">
    <property type="entry name" value="Biosynthetic peptidoglycan transglycosylase-like"/>
    <property type="match status" value="1"/>
</dbReference>
<keyword evidence="5" id="KW-0121">Carboxypeptidase</keyword>
<keyword evidence="11" id="KW-0573">Peptidoglycan synthesis</keyword>
<dbReference type="Proteomes" id="UP000637695">
    <property type="component" value="Unassembled WGS sequence"/>
</dbReference>
<proteinExistence type="inferred from homology"/>
<dbReference type="InterPro" id="IPR036950">
    <property type="entry name" value="PBP_transglycosylase"/>
</dbReference>
<evidence type="ECO:0000256" key="3">
    <source>
        <dbReference type="ARBA" id="ARBA00007739"/>
    </source>
</evidence>
<dbReference type="Gene3D" id="3.40.710.10">
    <property type="entry name" value="DD-peptidase/beta-lactamase superfamily"/>
    <property type="match status" value="1"/>
</dbReference>
<accession>A0A917NI82</accession>
<comment type="caution">
    <text evidence="20">The sequence shown here is derived from an EMBL/GenBank/DDBJ whole genome shotgun (WGS) entry which is preliminary data.</text>
</comment>
<dbReference type="GO" id="GO:0008658">
    <property type="term" value="F:penicillin binding"/>
    <property type="evidence" value="ECO:0007669"/>
    <property type="project" value="InterPro"/>
</dbReference>
<dbReference type="RefSeq" id="WP_229776419.1">
    <property type="nucleotide sequence ID" value="NZ_BMOY01000011.1"/>
</dbReference>
<evidence type="ECO:0000256" key="17">
    <source>
        <dbReference type="SAM" id="Phobius"/>
    </source>
</evidence>
<dbReference type="InterPro" id="IPR012338">
    <property type="entry name" value="Beta-lactam/transpept-like"/>
</dbReference>
<evidence type="ECO:0000256" key="8">
    <source>
        <dbReference type="ARBA" id="ARBA00022679"/>
    </source>
</evidence>
<evidence type="ECO:0000259" key="19">
    <source>
        <dbReference type="Pfam" id="PF00912"/>
    </source>
</evidence>